<dbReference type="AlphaFoldDB" id="A0A0G0VFM5"/>
<evidence type="ECO:0000259" key="1">
    <source>
        <dbReference type="Pfam" id="PF03819"/>
    </source>
</evidence>
<dbReference type="EMBL" id="LCAW01000017">
    <property type="protein sequence ID" value="KKR98451.1"/>
    <property type="molecule type" value="Genomic_DNA"/>
</dbReference>
<proteinExistence type="predicted"/>
<evidence type="ECO:0000313" key="2">
    <source>
        <dbReference type="EMBL" id="KKR98451.1"/>
    </source>
</evidence>
<comment type="caution">
    <text evidence="2">The sequence shown here is derived from an EMBL/GenBank/DDBJ whole genome shotgun (WGS) entry which is preliminary data.</text>
</comment>
<accession>A0A0G0VFM5</accession>
<name>A0A0G0VFM5_9BACT</name>
<dbReference type="Gene3D" id="1.10.287.1080">
    <property type="entry name" value="MazG-like"/>
    <property type="match status" value="1"/>
</dbReference>
<reference evidence="2 3" key="1">
    <citation type="journal article" date="2015" name="Nature">
        <title>rRNA introns, odd ribosomes, and small enigmatic genomes across a large radiation of phyla.</title>
        <authorList>
            <person name="Brown C.T."/>
            <person name="Hug L.A."/>
            <person name="Thomas B.C."/>
            <person name="Sharon I."/>
            <person name="Castelle C.J."/>
            <person name="Singh A."/>
            <person name="Wilkins M.J."/>
            <person name="Williams K.H."/>
            <person name="Banfield J.F."/>
        </authorList>
    </citation>
    <scope>NUCLEOTIDE SEQUENCE [LARGE SCALE GENOMIC DNA]</scope>
</reference>
<dbReference type="Pfam" id="PF03819">
    <property type="entry name" value="MazG"/>
    <property type="match status" value="1"/>
</dbReference>
<dbReference type="InterPro" id="IPR004518">
    <property type="entry name" value="MazG-like_dom"/>
</dbReference>
<dbReference type="SUPFAM" id="SSF101386">
    <property type="entry name" value="all-alpha NTP pyrophosphatases"/>
    <property type="match status" value="1"/>
</dbReference>
<evidence type="ECO:0000313" key="3">
    <source>
        <dbReference type="Proteomes" id="UP000033930"/>
    </source>
</evidence>
<gene>
    <name evidence="2" type="ORF">UU50_C0017G0010</name>
</gene>
<feature type="domain" description="NTP pyrophosphohydrolase MazG-like" evidence="1">
    <location>
        <begin position="32"/>
        <end position="95"/>
    </location>
</feature>
<sequence>MEFKDLSKKVVENAVSYGEKYNVQIDEDFAVLKLYEEVGEFAQALLIHRKKSRPEKHVTEEVSRNELAKELADVVGMAIVIANLFGIDLEDAIDKKWIAKSR</sequence>
<protein>
    <recommendedName>
        <fullName evidence="1">NTP pyrophosphohydrolase MazG-like domain-containing protein</fullName>
    </recommendedName>
</protein>
<dbReference type="Proteomes" id="UP000033930">
    <property type="component" value="Unassembled WGS sequence"/>
</dbReference>
<organism evidence="2 3">
    <name type="scientific">Candidatus Uhrbacteria bacterium GW2011_GWC1_41_20</name>
    <dbReference type="NCBI Taxonomy" id="1618983"/>
    <lineage>
        <taxon>Bacteria</taxon>
        <taxon>Candidatus Uhriibacteriota</taxon>
    </lineage>
</organism>